<keyword evidence="3 8" id="KW-0694">RNA-binding</keyword>
<feature type="domain" description="RRM" evidence="10">
    <location>
        <begin position="267"/>
        <end position="339"/>
    </location>
</feature>
<feature type="region of interest" description="Disordered" evidence="9">
    <location>
        <begin position="341"/>
        <end position="421"/>
    </location>
</feature>
<evidence type="ECO:0000256" key="3">
    <source>
        <dbReference type="ARBA" id="ARBA00022884"/>
    </source>
</evidence>
<dbReference type="InterPro" id="IPR050825">
    <property type="entry name" value="RBM42_RBP45_47-like"/>
</dbReference>
<feature type="region of interest" description="Disordered" evidence="9">
    <location>
        <begin position="231"/>
        <end position="267"/>
    </location>
</feature>
<protein>
    <recommendedName>
        <fullName evidence="10">RRM domain-containing protein</fullName>
    </recommendedName>
</protein>
<dbReference type="GO" id="GO:0005829">
    <property type="term" value="C:cytosol"/>
    <property type="evidence" value="ECO:0007669"/>
    <property type="project" value="TreeGrafter"/>
</dbReference>
<organism evidence="11">
    <name type="scientific">Hemiselmis andersenii</name>
    <name type="common">Cryptophyte alga</name>
    <dbReference type="NCBI Taxonomy" id="464988"/>
    <lineage>
        <taxon>Eukaryota</taxon>
        <taxon>Cryptophyceae</taxon>
        <taxon>Cryptomonadales</taxon>
        <taxon>Hemiselmidaceae</taxon>
        <taxon>Hemiselmis</taxon>
    </lineage>
</organism>
<evidence type="ECO:0000256" key="6">
    <source>
        <dbReference type="ARBA" id="ARBA00061069"/>
    </source>
</evidence>
<sequence>MSAMQYPQHFQGYPQQFQPFPPQPMGYPSMPYPQTQMPFHVGPQLPPNVGSRTLWVGDMDEWMNEHWLHATFSMGGTVTEVKVIRQRPSGQHAGYGFVEFGSQFEAQHVLNSFNGMHIPQHPTGKVFRLNWASHGLSGGKGGVSSMPHGEHGSPEYSLFVGDLAQDVSDYQLMMHFRQHYASVRNAKVVFDTTTGMSKGYGFVKFGDEEEKDRAMREMNGTFISTRQVRCSQAQKKSDMVNNQKRNNPDMGARGADDGGGSSDPSNTTLFVGGLDHTVNEHMLHVAFSRFGSLVYVRVPPGKACGFVQFADRASSEAALQEMQGFQMNMCRLRVSWGRATKRGGSAGGRSPGQDVSGGSAEADSNTSAEGVIPDAGDDDGESHLQQVNDHPEFQDPPTASGRGRGFPPVGAVGAVGAYAPE</sequence>
<dbReference type="PANTHER" id="PTHR47640:SF10">
    <property type="entry name" value="TRNA SELENOCYSTEINE 1-ASSOCIATED PROTEIN 1-RELATED"/>
    <property type="match status" value="1"/>
</dbReference>
<dbReference type="InterPro" id="IPR000504">
    <property type="entry name" value="RRM_dom"/>
</dbReference>
<dbReference type="InterPro" id="IPR035979">
    <property type="entry name" value="RBD_domain_sf"/>
</dbReference>
<feature type="domain" description="RRM" evidence="10">
    <location>
        <begin position="52"/>
        <end position="134"/>
    </location>
</feature>
<dbReference type="FunFam" id="3.30.70.330:FF:000159">
    <property type="entry name" value="tRNA selenocysteine 1-associated protein 1"/>
    <property type="match status" value="1"/>
</dbReference>
<evidence type="ECO:0000256" key="4">
    <source>
        <dbReference type="ARBA" id="ARBA00023242"/>
    </source>
</evidence>
<dbReference type="EMBL" id="HBFK01038289">
    <property type="protein sequence ID" value="CAD8756671.1"/>
    <property type="molecule type" value="Transcribed_RNA"/>
</dbReference>
<feature type="compositionally biased region" description="Polar residues" evidence="9">
    <location>
        <begin position="231"/>
        <end position="245"/>
    </location>
</feature>
<dbReference type="GO" id="GO:0003729">
    <property type="term" value="F:mRNA binding"/>
    <property type="evidence" value="ECO:0007669"/>
    <property type="project" value="InterPro"/>
</dbReference>
<dbReference type="SMART" id="SM00360">
    <property type="entry name" value="RRM"/>
    <property type="match status" value="3"/>
</dbReference>
<keyword evidence="4" id="KW-0539">Nucleus</keyword>
<comment type="subcellular location">
    <subcellularLocation>
        <location evidence="1">Nucleus</location>
    </subcellularLocation>
</comment>
<dbReference type="CDD" id="cd12345">
    <property type="entry name" value="RRM2_SECp43_like"/>
    <property type="match status" value="1"/>
</dbReference>
<gene>
    <name evidence="11" type="ORF">HAND1043_LOCUS23181</name>
</gene>
<dbReference type="SUPFAM" id="SSF54928">
    <property type="entry name" value="RNA-binding domain, RBD"/>
    <property type="match status" value="2"/>
</dbReference>
<dbReference type="AlphaFoldDB" id="A0A6U5B8X4"/>
<evidence type="ECO:0000256" key="8">
    <source>
        <dbReference type="PROSITE-ProRule" id="PRU00176"/>
    </source>
</evidence>
<dbReference type="InterPro" id="IPR012677">
    <property type="entry name" value="Nucleotide-bd_a/b_plait_sf"/>
</dbReference>
<proteinExistence type="inferred from homology"/>
<dbReference type="Gene3D" id="3.30.70.330">
    <property type="match status" value="3"/>
</dbReference>
<accession>A0A6U5B8X4</accession>
<keyword evidence="2" id="KW-0677">Repeat</keyword>
<feature type="domain" description="RRM" evidence="10">
    <location>
        <begin position="156"/>
        <end position="235"/>
    </location>
</feature>
<evidence type="ECO:0000259" key="10">
    <source>
        <dbReference type="PROSITE" id="PS50102"/>
    </source>
</evidence>
<comment type="similarity">
    <text evidence="6">Belongs to the polyadenylate-binding RBP47 family.</text>
</comment>
<evidence type="ECO:0000313" key="11">
    <source>
        <dbReference type="EMBL" id="CAD8756671.1"/>
    </source>
</evidence>
<name>A0A6U5B8X4_HEMAN</name>
<dbReference type="GO" id="GO:0005634">
    <property type="term" value="C:nucleus"/>
    <property type="evidence" value="ECO:0007669"/>
    <property type="project" value="UniProtKB-SubCell"/>
</dbReference>
<evidence type="ECO:0000256" key="9">
    <source>
        <dbReference type="SAM" id="MobiDB-lite"/>
    </source>
</evidence>
<dbReference type="Pfam" id="PF00076">
    <property type="entry name" value="RRM_1"/>
    <property type="match status" value="3"/>
</dbReference>
<comment type="function">
    <text evidence="5">Heterogeneous nuclear ribonucleoprotein (hnRNP)-protein binding the poly(A) tail of mRNA and probably involved in some steps of pre-mRNA maturation.</text>
</comment>
<reference evidence="11" key="1">
    <citation type="submission" date="2021-01" db="EMBL/GenBank/DDBJ databases">
        <authorList>
            <person name="Corre E."/>
            <person name="Pelletier E."/>
            <person name="Niang G."/>
            <person name="Scheremetjew M."/>
            <person name="Finn R."/>
            <person name="Kale V."/>
            <person name="Holt S."/>
            <person name="Cochrane G."/>
            <person name="Meng A."/>
            <person name="Brown T."/>
            <person name="Cohen L."/>
        </authorList>
    </citation>
    <scope>NUCLEOTIDE SEQUENCE</scope>
    <source>
        <strain evidence="11">CCMP441</strain>
    </source>
</reference>
<dbReference type="CDD" id="cd12344">
    <property type="entry name" value="RRM1_SECp43_like"/>
    <property type="match status" value="1"/>
</dbReference>
<evidence type="ECO:0000256" key="2">
    <source>
        <dbReference type="ARBA" id="ARBA00022737"/>
    </source>
</evidence>
<evidence type="ECO:0000256" key="1">
    <source>
        <dbReference type="ARBA" id="ARBA00004123"/>
    </source>
</evidence>
<comment type="subunit">
    <text evidence="7">Interacts with the poly(A) tail of mRNA in nucleus.</text>
</comment>
<evidence type="ECO:0000256" key="7">
    <source>
        <dbReference type="ARBA" id="ARBA00063471"/>
    </source>
</evidence>
<evidence type="ECO:0000256" key="5">
    <source>
        <dbReference type="ARBA" id="ARBA00057395"/>
    </source>
</evidence>
<dbReference type="PROSITE" id="PS50102">
    <property type="entry name" value="RRM"/>
    <property type="match status" value="3"/>
</dbReference>
<feature type="compositionally biased region" description="Low complexity" evidence="9">
    <location>
        <begin position="405"/>
        <end position="421"/>
    </location>
</feature>
<dbReference type="FunFam" id="3.30.70.330:FF:000144">
    <property type="entry name" value="Polyadenylate-binding protein RBP47B"/>
    <property type="match status" value="1"/>
</dbReference>
<dbReference type="PANTHER" id="PTHR47640">
    <property type="entry name" value="TRNA SELENOCYSTEINE 1-ASSOCIATED PROTEIN 1-RELATED-RELATED"/>
    <property type="match status" value="1"/>
</dbReference>